<dbReference type="AlphaFoldDB" id="A0A835JL96"/>
<organism evidence="3 4">
    <name type="scientific">Salix dunnii</name>
    <dbReference type="NCBI Taxonomy" id="1413687"/>
    <lineage>
        <taxon>Eukaryota</taxon>
        <taxon>Viridiplantae</taxon>
        <taxon>Streptophyta</taxon>
        <taxon>Embryophyta</taxon>
        <taxon>Tracheophyta</taxon>
        <taxon>Spermatophyta</taxon>
        <taxon>Magnoliopsida</taxon>
        <taxon>eudicotyledons</taxon>
        <taxon>Gunneridae</taxon>
        <taxon>Pentapetalae</taxon>
        <taxon>rosids</taxon>
        <taxon>fabids</taxon>
        <taxon>Malpighiales</taxon>
        <taxon>Salicaceae</taxon>
        <taxon>Saliceae</taxon>
        <taxon>Salix</taxon>
    </lineage>
</organism>
<dbReference type="Proteomes" id="UP000657918">
    <property type="component" value="Unassembled WGS sequence"/>
</dbReference>
<evidence type="ECO:0000256" key="1">
    <source>
        <dbReference type="SAM" id="Phobius"/>
    </source>
</evidence>
<name>A0A835JL96_9ROSI</name>
<feature type="chain" id="PRO_5032608656" description="Kazal-like domain-containing protein" evidence="2">
    <location>
        <begin position="28"/>
        <end position="225"/>
    </location>
</feature>
<proteinExistence type="predicted"/>
<keyword evidence="4" id="KW-1185">Reference proteome</keyword>
<keyword evidence="1" id="KW-0472">Membrane</keyword>
<reference evidence="3 4" key="1">
    <citation type="submission" date="2020-10" db="EMBL/GenBank/DDBJ databases">
        <title>Plant Genome Project.</title>
        <authorList>
            <person name="Zhang R.-G."/>
        </authorList>
    </citation>
    <scope>NUCLEOTIDE SEQUENCE [LARGE SCALE GENOMIC DNA]</scope>
    <source>
        <strain evidence="3">FAFU-HL-1</strain>
        <tissue evidence="3">Leaf</tissue>
    </source>
</reference>
<evidence type="ECO:0008006" key="5">
    <source>
        <dbReference type="Google" id="ProtNLM"/>
    </source>
</evidence>
<keyword evidence="1" id="KW-1133">Transmembrane helix</keyword>
<comment type="caution">
    <text evidence="3">The sequence shown here is derived from an EMBL/GenBank/DDBJ whole genome shotgun (WGS) entry which is preliminary data.</text>
</comment>
<dbReference type="PANTHER" id="PTHR34376">
    <property type="entry name" value="SERINE PROTEASE INHIBITOR, KAZAL-TYPE FAMILY PROTEIN"/>
    <property type="match status" value="1"/>
</dbReference>
<feature type="transmembrane region" description="Helical" evidence="1">
    <location>
        <begin position="93"/>
        <end position="119"/>
    </location>
</feature>
<keyword evidence="2" id="KW-0732">Signal</keyword>
<evidence type="ECO:0000256" key="2">
    <source>
        <dbReference type="SAM" id="SignalP"/>
    </source>
</evidence>
<dbReference type="EMBL" id="JADGMS010000014">
    <property type="protein sequence ID" value="KAF9669160.1"/>
    <property type="molecule type" value="Genomic_DNA"/>
</dbReference>
<keyword evidence="1" id="KW-0812">Transmembrane</keyword>
<evidence type="ECO:0000313" key="4">
    <source>
        <dbReference type="Proteomes" id="UP000657918"/>
    </source>
</evidence>
<dbReference type="OrthoDB" id="850608at2759"/>
<feature type="transmembrane region" description="Helical" evidence="1">
    <location>
        <begin position="150"/>
        <end position="169"/>
    </location>
</feature>
<accession>A0A835JL96</accession>
<sequence>MATSMKTTQLCIAMVLVLGLCLTMVQAQGSGANLCPGFASPGTCTGTINCFRPDPVCGANGVTYWCGCPEAACARESNAPIQKQFHAQSTASFLTLFVGLTVSPTLVVALTLSAMALMLSRKGSARPRQHLCPRNIKVLPSSVPMATSKILAPLCLIMVLVFGLCLSTVKSQSYGVCEGFDPEAPRCAVRCGVPDYVCGTDGVTYPCGCKDAFCNGVDVVKKGKC</sequence>
<dbReference type="PANTHER" id="PTHR34376:SF4">
    <property type="entry name" value="KAZAL-LIKE DOMAIN-CONTAINING PROTEIN"/>
    <property type="match status" value="1"/>
</dbReference>
<evidence type="ECO:0000313" key="3">
    <source>
        <dbReference type="EMBL" id="KAF9669160.1"/>
    </source>
</evidence>
<feature type="signal peptide" evidence="2">
    <location>
        <begin position="1"/>
        <end position="27"/>
    </location>
</feature>
<gene>
    <name evidence="3" type="ORF">SADUNF_Sadunf14G0079100</name>
</gene>
<protein>
    <recommendedName>
        <fullName evidence="5">Kazal-like domain-containing protein</fullName>
    </recommendedName>
</protein>